<organism evidence="2 3">
    <name type="scientific">Tectimicrobiota bacterium</name>
    <dbReference type="NCBI Taxonomy" id="2528274"/>
    <lineage>
        <taxon>Bacteria</taxon>
        <taxon>Pseudomonadati</taxon>
        <taxon>Nitrospinota/Tectimicrobiota group</taxon>
        <taxon>Candidatus Tectimicrobiota</taxon>
    </lineage>
</organism>
<dbReference type="Gene3D" id="1.10.606.20">
    <property type="match status" value="1"/>
</dbReference>
<protein>
    <recommendedName>
        <fullName evidence="4">Vanadium-dependent haloperoxidase</fullName>
    </recommendedName>
</protein>
<dbReference type="InterPro" id="IPR052559">
    <property type="entry name" value="V-haloperoxidase"/>
</dbReference>
<proteinExistence type="predicted"/>
<dbReference type="PANTHER" id="PTHR34599">
    <property type="entry name" value="PEROXIDASE-RELATED"/>
    <property type="match status" value="1"/>
</dbReference>
<name>A0A938B2H7_UNCTE</name>
<feature type="region of interest" description="Disordered" evidence="1">
    <location>
        <begin position="1"/>
        <end position="20"/>
    </location>
</feature>
<dbReference type="AlphaFoldDB" id="A0A938B2H7"/>
<dbReference type="InterPro" id="IPR036938">
    <property type="entry name" value="PAP2/HPO_sf"/>
</dbReference>
<accession>A0A938B2H7</accession>
<dbReference type="SUPFAM" id="SSF48317">
    <property type="entry name" value="Acid phosphatase/Vanadium-dependent haloperoxidase"/>
    <property type="match status" value="1"/>
</dbReference>
<evidence type="ECO:0000313" key="2">
    <source>
        <dbReference type="EMBL" id="MBM3222810.1"/>
    </source>
</evidence>
<dbReference type="Proteomes" id="UP000712673">
    <property type="component" value="Unassembled WGS sequence"/>
</dbReference>
<dbReference type="EMBL" id="VGLS01000057">
    <property type="protein sequence ID" value="MBM3222810.1"/>
    <property type="molecule type" value="Genomic_DNA"/>
</dbReference>
<gene>
    <name evidence="2" type="ORF">FJZ47_03260</name>
</gene>
<feature type="non-terminal residue" evidence="2">
    <location>
        <position position="343"/>
    </location>
</feature>
<evidence type="ECO:0000256" key="1">
    <source>
        <dbReference type="SAM" id="MobiDB-lite"/>
    </source>
</evidence>
<comment type="caution">
    <text evidence="2">The sequence shown here is derived from an EMBL/GenBank/DDBJ whole genome shotgun (WGS) entry which is preliminary data.</text>
</comment>
<evidence type="ECO:0008006" key="4">
    <source>
        <dbReference type="Google" id="ProtNLM"/>
    </source>
</evidence>
<reference evidence="2" key="1">
    <citation type="submission" date="2019-03" db="EMBL/GenBank/DDBJ databases">
        <title>Lake Tanganyika Metagenome-Assembled Genomes (MAGs).</title>
        <authorList>
            <person name="Tran P."/>
        </authorList>
    </citation>
    <scope>NUCLEOTIDE SEQUENCE</scope>
    <source>
        <strain evidence="2">K_DeepCast_65m_m2_066</strain>
    </source>
</reference>
<sequence length="343" mass="36721">MTLHQPVHHLSPSVQPKGPDRTLIMPDGQTQVNSQRRARHGLAARLRRPGVRLLGLLLGCFGCVACTGGDDDKAANWVRDWHAVALHAIALDHTPVASGDPRVFGEQLGPLRTSRALAITHIAIFDVVNAIVGRYQSYTRLPPAPPDTSLKAAIAQAAHDTLVALFPSQAASLNERLRTSLAALQDRTGAAAGIELGQRAARAILAQRARDGAQHEEPRVGIEFLPGTAPGLWRPDPLSQGRLALGARWSEVTPFVLQSAAQFRLGPPPALTSPEYAAAFHEVQRLGGDGLLTPTLRTLEETVIGLFWAYDGTPGLGPPPRLYNQIALIIATQQGADVVQLAR</sequence>
<evidence type="ECO:0000313" key="3">
    <source>
        <dbReference type="Proteomes" id="UP000712673"/>
    </source>
</evidence>
<dbReference type="PANTHER" id="PTHR34599:SF1">
    <property type="entry name" value="PHOSPHATIDIC ACID PHOSPHATASE TYPE 2_HALOPEROXIDASE DOMAIN-CONTAINING PROTEIN"/>
    <property type="match status" value="1"/>
</dbReference>